<reference evidence="1" key="1">
    <citation type="submission" date="2020-10" db="EMBL/GenBank/DDBJ databases">
        <authorList>
            <person name="Gilroy R."/>
        </authorList>
    </citation>
    <scope>NUCLEOTIDE SEQUENCE</scope>
    <source>
        <strain evidence="1">CHK188-20938</strain>
    </source>
</reference>
<protein>
    <submittedName>
        <fullName evidence="1">Uncharacterized protein</fullName>
    </submittedName>
</protein>
<organism evidence="1 2">
    <name type="scientific">Candidatus Scatomonas pullistercoris</name>
    <dbReference type="NCBI Taxonomy" id="2840920"/>
    <lineage>
        <taxon>Bacteria</taxon>
        <taxon>Bacillati</taxon>
        <taxon>Bacillota</taxon>
        <taxon>Clostridia</taxon>
        <taxon>Lachnospirales</taxon>
        <taxon>Lachnospiraceae</taxon>
        <taxon>Lachnospiraceae incertae sedis</taxon>
        <taxon>Candidatus Scatomonas</taxon>
    </lineage>
</organism>
<proteinExistence type="predicted"/>
<evidence type="ECO:0000313" key="2">
    <source>
        <dbReference type="Proteomes" id="UP000824169"/>
    </source>
</evidence>
<gene>
    <name evidence="1" type="ORF">IAB71_07260</name>
</gene>
<accession>A0A9D1TAN1</accession>
<dbReference type="AlphaFoldDB" id="A0A9D1TAN1"/>
<dbReference type="EMBL" id="DVOO01000020">
    <property type="protein sequence ID" value="HIV25570.1"/>
    <property type="molecule type" value="Genomic_DNA"/>
</dbReference>
<reference evidence="1" key="2">
    <citation type="journal article" date="2021" name="PeerJ">
        <title>Extensive microbial diversity within the chicken gut microbiome revealed by metagenomics and culture.</title>
        <authorList>
            <person name="Gilroy R."/>
            <person name="Ravi A."/>
            <person name="Getino M."/>
            <person name="Pursley I."/>
            <person name="Horton D.L."/>
            <person name="Alikhan N.F."/>
            <person name="Baker D."/>
            <person name="Gharbi K."/>
            <person name="Hall N."/>
            <person name="Watson M."/>
            <person name="Adriaenssens E.M."/>
            <person name="Foster-Nyarko E."/>
            <person name="Jarju S."/>
            <person name="Secka A."/>
            <person name="Antonio M."/>
            <person name="Oren A."/>
            <person name="Chaudhuri R.R."/>
            <person name="La Ragione R."/>
            <person name="Hildebrand F."/>
            <person name="Pallen M.J."/>
        </authorList>
    </citation>
    <scope>NUCLEOTIDE SEQUENCE</scope>
    <source>
        <strain evidence="1">CHK188-20938</strain>
    </source>
</reference>
<evidence type="ECO:0000313" key="1">
    <source>
        <dbReference type="EMBL" id="HIV25570.1"/>
    </source>
</evidence>
<dbReference type="Proteomes" id="UP000824169">
    <property type="component" value="Unassembled WGS sequence"/>
</dbReference>
<sequence>MKIGQEVFAVKLYELEQQYGKLQSHLHVCSTEEREQIAEERKKTEMEYRESDLLIQERVKASRLEAVAELAKAQVEYRNKVESLLKKQLRGDTEEEDRAETAALYAEYAIDFATQSMQYALIAALSAMERQMKLEEKKGESEKCRK</sequence>
<comment type="caution">
    <text evidence="1">The sequence shown here is derived from an EMBL/GenBank/DDBJ whole genome shotgun (WGS) entry which is preliminary data.</text>
</comment>
<name>A0A9D1TAN1_9FIRM</name>